<dbReference type="Gene3D" id="3.30.70.100">
    <property type="match status" value="2"/>
</dbReference>
<feature type="transmembrane region" description="Helical" evidence="17">
    <location>
        <begin position="346"/>
        <end position="366"/>
    </location>
</feature>
<dbReference type="Gene3D" id="3.40.1110.10">
    <property type="entry name" value="Calcium-transporting ATPase, cytoplasmic domain N"/>
    <property type="match status" value="1"/>
</dbReference>
<dbReference type="InterPro" id="IPR023298">
    <property type="entry name" value="ATPase_P-typ_TM_dom_sf"/>
</dbReference>
<dbReference type="PROSITE" id="PS00154">
    <property type="entry name" value="ATPASE_E1_E2"/>
    <property type="match status" value="1"/>
</dbReference>
<keyword evidence="16 17" id="KW-0472">Membrane</keyword>
<evidence type="ECO:0000256" key="12">
    <source>
        <dbReference type="ARBA" id="ARBA00022967"/>
    </source>
</evidence>
<evidence type="ECO:0000313" key="20">
    <source>
        <dbReference type="Proteomes" id="UP000262142"/>
    </source>
</evidence>
<dbReference type="InterPro" id="IPR017969">
    <property type="entry name" value="Heavy-metal-associated_CS"/>
</dbReference>
<evidence type="ECO:0000313" key="19">
    <source>
        <dbReference type="EMBL" id="SZD73971.1"/>
    </source>
</evidence>
<feature type="transmembrane region" description="Helical" evidence="17">
    <location>
        <begin position="308"/>
        <end position="334"/>
    </location>
</feature>
<keyword evidence="12" id="KW-1278">Translocase</keyword>
<evidence type="ECO:0000256" key="1">
    <source>
        <dbReference type="ARBA" id="ARBA00004651"/>
    </source>
</evidence>
<dbReference type="InterPro" id="IPR045800">
    <property type="entry name" value="HMBD"/>
</dbReference>
<organism evidence="19 20">
    <name type="scientific">Candidatus Ornithobacterium hominis</name>
    <dbReference type="NCBI Taxonomy" id="2497989"/>
    <lineage>
        <taxon>Bacteria</taxon>
        <taxon>Pseudomonadati</taxon>
        <taxon>Bacteroidota</taxon>
        <taxon>Flavobacteriia</taxon>
        <taxon>Flavobacteriales</taxon>
        <taxon>Weeksellaceae</taxon>
        <taxon>Ornithobacterium</taxon>
    </lineage>
</organism>
<keyword evidence="6 17" id="KW-0479">Metal-binding</keyword>
<dbReference type="InterPro" id="IPR018303">
    <property type="entry name" value="ATPase_P-typ_P_site"/>
</dbReference>
<dbReference type="GO" id="GO:0060003">
    <property type="term" value="P:copper ion export"/>
    <property type="evidence" value="ECO:0007669"/>
    <property type="project" value="UniProtKB-ARBA"/>
</dbReference>
<dbReference type="PRINTS" id="PR00119">
    <property type="entry name" value="CATATPASE"/>
</dbReference>
<dbReference type="SUPFAM" id="SSF55008">
    <property type="entry name" value="HMA, heavy metal-associated domain"/>
    <property type="match status" value="2"/>
</dbReference>
<dbReference type="GO" id="GO:0016887">
    <property type="term" value="F:ATP hydrolysis activity"/>
    <property type="evidence" value="ECO:0007669"/>
    <property type="project" value="InterPro"/>
</dbReference>
<evidence type="ECO:0000259" key="18">
    <source>
        <dbReference type="PROSITE" id="PS50846"/>
    </source>
</evidence>
<evidence type="ECO:0000256" key="14">
    <source>
        <dbReference type="ARBA" id="ARBA00023008"/>
    </source>
</evidence>
<dbReference type="OrthoDB" id="1521937at2"/>
<dbReference type="SUPFAM" id="SSF81653">
    <property type="entry name" value="Calcium ATPase, transduction domain A"/>
    <property type="match status" value="1"/>
</dbReference>
<evidence type="ECO:0000256" key="15">
    <source>
        <dbReference type="ARBA" id="ARBA00023065"/>
    </source>
</evidence>
<keyword evidence="9" id="KW-0187">Copper transport</keyword>
<evidence type="ECO:0000256" key="9">
    <source>
        <dbReference type="ARBA" id="ARBA00022796"/>
    </source>
</evidence>
<evidence type="ECO:0000256" key="6">
    <source>
        <dbReference type="ARBA" id="ARBA00022723"/>
    </source>
</evidence>
<dbReference type="InterPro" id="IPR044492">
    <property type="entry name" value="P_typ_ATPase_HD_dom"/>
</dbReference>
<dbReference type="InterPro" id="IPR001757">
    <property type="entry name" value="P_typ_ATPase"/>
</dbReference>
<feature type="transmembrane region" description="Helical" evidence="17">
    <location>
        <begin position="239"/>
        <end position="258"/>
    </location>
</feature>
<keyword evidence="20" id="KW-1185">Reference proteome</keyword>
<keyword evidence="8 17" id="KW-0547">Nucleotide-binding</keyword>
<reference evidence="19 20" key="1">
    <citation type="submission" date="2018-09" db="EMBL/GenBank/DDBJ databases">
        <authorList>
            <consortium name="Pathogen Informatics"/>
        </authorList>
    </citation>
    <scope>NUCLEOTIDE SEQUENCE [LARGE SCALE GENOMIC DNA]</scope>
    <source>
        <strain evidence="19 20">OH-22767</strain>
    </source>
</reference>
<dbReference type="InterPro" id="IPR023214">
    <property type="entry name" value="HAD_sf"/>
</dbReference>
<feature type="transmembrane region" description="Helical" evidence="17">
    <location>
        <begin position="845"/>
        <end position="864"/>
    </location>
</feature>
<comment type="similarity">
    <text evidence="2 17">Belongs to the cation transport ATPase (P-type) (TC 3.A.3) family. Type IB subfamily.</text>
</comment>
<dbReference type="PRINTS" id="PR00120">
    <property type="entry name" value="HATPASE"/>
</dbReference>
<dbReference type="InterPro" id="IPR006122">
    <property type="entry name" value="HMA_Cu_ion-bd"/>
</dbReference>
<dbReference type="EMBL" id="UNSC01000007">
    <property type="protein sequence ID" value="SZD73971.1"/>
    <property type="molecule type" value="Genomic_DNA"/>
</dbReference>
<evidence type="ECO:0000256" key="2">
    <source>
        <dbReference type="ARBA" id="ARBA00006024"/>
    </source>
</evidence>
<dbReference type="PROSITE" id="PS01047">
    <property type="entry name" value="HMA_1"/>
    <property type="match status" value="2"/>
</dbReference>
<dbReference type="Pfam" id="PF00122">
    <property type="entry name" value="E1-E2_ATPase"/>
    <property type="match status" value="1"/>
</dbReference>
<feature type="transmembrane region" description="Helical" evidence="17">
    <location>
        <begin position="503"/>
        <end position="522"/>
    </location>
</feature>
<dbReference type="GO" id="GO:0005886">
    <property type="term" value="C:plasma membrane"/>
    <property type="evidence" value="ECO:0007669"/>
    <property type="project" value="UniProtKB-SubCell"/>
</dbReference>
<dbReference type="FunFam" id="2.70.150.10:FF:000020">
    <property type="entry name" value="Copper-exporting P-type ATPase A"/>
    <property type="match status" value="1"/>
</dbReference>
<dbReference type="SFLD" id="SFLDG00002">
    <property type="entry name" value="C1.7:_P-type_atpase_like"/>
    <property type="match status" value="1"/>
</dbReference>
<feature type="transmembrane region" description="Helical" evidence="17">
    <location>
        <begin position="528"/>
        <end position="551"/>
    </location>
</feature>
<accession>A0A383U484</accession>
<evidence type="ECO:0000256" key="16">
    <source>
        <dbReference type="ARBA" id="ARBA00023136"/>
    </source>
</evidence>
<dbReference type="SFLD" id="SFLDF00027">
    <property type="entry name" value="p-type_atpase"/>
    <property type="match status" value="1"/>
</dbReference>
<dbReference type="Pfam" id="PF00403">
    <property type="entry name" value="HMA"/>
    <property type="match status" value="2"/>
</dbReference>
<evidence type="ECO:0000256" key="7">
    <source>
        <dbReference type="ARBA" id="ARBA00022737"/>
    </source>
</evidence>
<keyword evidence="13 17" id="KW-1133">Transmembrane helix</keyword>
<keyword evidence="11" id="KW-0460">Magnesium</keyword>
<dbReference type="Proteomes" id="UP000262142">
    <property type="component" value="Unassembled WGS sequence"/>
</dbReference>
<feature type="domain" description="HMA" evidence="18">
    <location>
        <begin position="2"/>
        <end position="67"/>
    </location>
</feature>
<name>A0A383U484_9FLAO</name>
<dbReference type="InterPro" id="IPR006121">
    <property type="entry name" value="HMA_dom"/>
</dbReference>
<dbReference type="NCBIfam" id="TIGR00003">
    <property type="entry name" value="copper ion binding protein"/>
    <property type="match status" value="1"/>
</dbReference>
<feature type="transmembrane region" description="Helical" evidence="17">
    <location>
        <begin position="278"/>
        <end position="296"/>
    </location>
</feature>
<dbReference type="InterPro" id="IPR023299">
    <property type="entry name" value="ATPase_P-typ_cyto_dom_N"/>
</dbReference>
<dbReference type="CDD" id="cd02094">
    <property type="entry name" value="P-type_ATPase_Cu-like"/>
    <property type="match status" value="1"/>
</dbReference>
<evidence type="ECO:0000256" key="13">
    <source>
        <dbReference type="ARBA" id="ARBA00022989"/>
    </source>
</evidence>
<dbReference type="Gene3D" id="2.70.150.10">
    <property type="entry name" value="Calcium-transporting ATPase, cytoplasmic transduction domain A"/>
    <property type="match status" value="1"/>
</dbReference>
<keyword evidence="19" id="KW-0378">Hydrolase</keyword>
<keyword evidence="14" id="KW-0186">Copper</keyword>
<dbReference type="SUPFAM" id="SSF81665">
    <property type="entry name" value="Calcium ATPase, transmembrane domain M"/>
    <property type="match status" value="1"/>
</dbReference>
<dbReference type="Pfam" id="PF00702">
    <property type="entry name" value="Hydrolase"/>
    <property type="match status" value="1"/>
</dbReference>
<dbReference type="PANTHER" id="PTHR43520:SF8">
    <property type="entry name" value="P-TYPE CU(+) TRANSPORTER"/>
    <property type="match status" value="1"/>
</dbReference>
<feature type="transmembrane region" description="Helical" evidence="17">
    <location>
        <begin position="870"/>
        <end position="892"/>
    </location>
</feature>
<feature type="domain" description="HMA" evidence="18">
    <location>
        <begin position="74"/>
        <end position="139"/>
    </location>
</feature>
<comment type="subcellular location">
    <subcellularLocation>
        <location evidence="1">Cell membrane</location>
        <topology evidence="1">Multi-pass membrane protein</topology>
    </subcellularLocation>
</comment>
<dbReference type="NCBIfam" id="TIGR01511">
    <property type="entry name" value="ATPase-IB1_Cu"/>
    <property type="match status" value="1"/>
</dbReference>
<evidence type="ECO:0000256" key="5">
    <source>
        <dbReference type="ARBA" id="ARBA00022692"/>
    </source>
</evidence>
<dbReference type="InterPro" id="IPR059000">
    <property type="entry name" value="ATPase_P-type_domA"/>
</dbReference>
<keyword evidence="7" id="KW-0677">Repeat</keyword>
<dbReference type="PROSITE" id="PS50846">
    <property type="entry name" value="HMA_2"/>
    <property type="match status" value="2"/>
</dbReference>
<dbReference type="Gene3D" id="3.40.50.1000">
    <property type="entry name" value="HAD superfamily/HAD-like"/>
    <property type="match status" value="1"/>
</dbReference>
<dbReference type="GO" id="GO:0055070">
    <property type="term" value="P:copper ion homeostasis"/>
    <property type="evidence" value="ECO:0007669"/>
    <property type="project" value="TreeGrafter"/>
</dbReference>
<keyword evidence="10 17" id="KW-0067">ATP-binding</keyword>
<keyword evidence="3" id="KW-0813">Transport</keyword>
<sequence length="900" mass="98213">MKQKTYYIKGMTCRGCANSVQQKLEAVPGVQKVRIDLSTAQAEILAENEISFEEFSKALENTNYSIHQTPEEAFTHTYYVEGMTCTGCENTVKKHLSSVEGVKAVNVDLKEKKVCVEADKNILFSHLNSALEDTHYHLLKFATELENSKKTTPKNSTDDVYYCPMMCEGEKVYDKPSDCPVCGMDLVPKVKSIPSDVQYTCPMHPEIISDEPSDCPKCGMDLVPMEPQENAELKNYRQLVKKLIWATAFTIPIFLIAMSDMLNNNPLYQIMEKKYWDYAQFILSIPVVFYATWVFFQRAWNSIKTMNLNMFTLIGIGAGAAWIFSVIALFFPQIFPQEFFGQDANIHLYFESATMILTLVLVGQVMEARAHSRTNSAIKELMKLTPHEAILVENGVEKKVSLKKIEKEDILKVKPGAKIPVDGMVTEGESSVDESMITGEPIPVDKKVGDNVKSGTINGNGSFLMRAEKVGAETMLSQIIEMVNNASRSRAPIQRLADKISSYFVPVVVGVAALTFIIWWIWGPQPSLTYAFVNAIAVLIIACPCALGLATPMSVMVGVGKGAQNGVLAKNAASLEEMNKIDTLVIDKTGTVTEGKPQMEKAILAAGFSEDKLLGLVNGLNQNSEHPLAQATLDYGDSKKIKPLEISDFQSVSGKGVKGVFEKQKVLLGNKALLADFKLNIPSDVADKVNAEAKKGKTTSYLAWGEKMVGAVVISDPIKASSAAAIQKLQAQGISVIMLTGDNEHTAKAVAKEVGLKNYSGGKSPEDKLQEVKKLQNEGKKVAMAGDGINDAPALAQSDIGIAMGTGTAVAMESADLTLVDGDLNGIVKARVLSEKVMRNIRQNLFFALIYNSVGVPIAAGLLYPFFGLLLSPMIAALAMSFSSVSVILNALRLQRINLK</sequence>
<dbReference type="GO" id="GO:0005524">
    <property type="term" value="F:ATP binding"/>
    <property type="evidence" value="ECO:0007669"/>
    <property type="project" value="UniProtKB-UniRule"/>
</dbReference>
<evidence type="ECO:0000256" key="4">
    <source>
        <dbReference type="ARBA" id="ARBA00022475"/>
    </source>
</evidence>
<proteinExistence type="inferred from homology"/>
<dbReference type="Pfam" id="PF19335">
    <property type="entry name" value="HMBD"/>
    <property type="match status" value="2"/>
</dbReference>
<keyword evidence="5 17" id="KW-0812">Transmembrane</keyword>
<dbReference type="NCBIfam" id="TIGR01494">
    <property type="entry name" value="ATPase_P-type"/>
    <property type="match status" value="1"/>
</dbReference>
<dbReference type="SFLD" id="SFLDS00003">
    <property type="entry name" value="Haloacid_Dehalogenase"/>
    <property type="match status" value="1"/>
</dbReference>
<dbReference type="InterPro" id="IPR036163">
    <property type="entry name" value="HMA_dom_sf"/>
</dbReference>
<evidence type="ECO:0000256" key="3">
    <source>
        <dbReference type="ARBA" id="ARBA00022448"/>
    </source>
</evidence>
<dbReference type="InterPro" id="IPR036412">
    <property type="entry name" value="HAD-like_sf"/>
</dbReference>
<dbReference type="SUPFAM" id="SSF56784">
    <property type="entry name" value="HAD-like"/>
    <property type="match status" value="1"/>
</dbReference>
<keyword evidence="4 17" id="KW-1003">Cell membrane</keyword>
<keyword evidence="15" id="KW-0406">Ion transport</keyword>
<evidence type="ECO:0000256" key="17">
    <source>
        <dbReference type="RuleBase" id="RU362081"/>
    </source>
</evidence>
<dbReference type="AlphaFoldDB" id="A0A383U484"/>
<dbReference type="GO" id="GO:0043682">
    <property type="term" value="F:P-type divalent copper transporter activity"/>
    <property type="evidence" value="ECO:0007669"/>
    <property type="project" value="TreeGrafter"/>
</dbReference>
<dbReference type="InterPro" id="IPR027256">
    <property type="entry name" value="P-typ_ATPase_IB"/>
</dbReference>
<dbReference type="NCBIfam" id="TIGR01525">
    <property type="entry name" value="ATPase-IB_hvy"/>
    <property type="match status" value="1"/>
</dbReference>
<gene>
    <name evidence="19" type="primary">actP</name>
    <name evidence="19" type="ORF">SAMEA104719789_01425</name>
</gene>
<evidence type="ECO:0000256" key="10">
    <source>
        <dbReference type="ARBA" id="ARBA00022840"/>
    </source>
</evidence>
<dbReference type="CDD" id="cd00371">
    <property type="entry name" value="HMA"/>
    <property type="match status" value="2"/>
</dbReference>
<dbReference type="EC" id="3.6.3.4" evidence="19"/>
<dbReference type="RefSeq" id="WP_119059642.1">
    <property type="nucleotide sequence ID" value="NZ_UNSC01000007.1"/>
</dbReference>
<evidence type="ECO:0000256" key="11">
    <source>
        <dbReference type="ARBA" id="ARBA00022842"/>
    </source>
</evidence>
<evidence type="ECO:0000256" key="8">
    <source>
        <dbReference type="ARBA" id="ARBA00022741"/>
    </source>
</evidence>
<dbReference type="GO" id="GO:0005507">
    <property type="term" value="F:copper ion binding"/>
    <property type="evidence" value="ECO:0007669"/>
    <property type="project" value="InterPro"/>
</dbReference>
<dbReference type="InterPro" id="IPR008250">
    <property type="entry name" value="ATPase_P-typ_transduc_dom_A_sf"/>
</dbReference>
<dbReference type="PANTHER" id="PTHR43520">
    <property type="entry name" value="ATP7, ISOFORM B"/>
    <property type="match status" value="1"/>
</dbReference>
<protein>
    <submittedName>
        <fullName evidence="19">Copper-transporting P-type ATPase</fullName>
        <ecNumber evidence="19">3.6.3.4</ecNumber>
    </submittedName>
</protein>